<reference evidence="3 4" key="1">
    <citation type="submission" date="2024-04" db="EMBL/GenBank/DDBJ databases">
        <title>Defined microbial consortia suppress multidrug-resistant proinflammatory Enterobacteriaceae via ecological control.</title>
        <authorList>
            <person name="Furuichi M."/>
            <person name="Kawaguchi T."/>
            <person name="Pust M."/>
            <person name="Yasuma K."/>
            <person name="Plichta D."/>
            <person name="Hasegawa N."/>
            <person name="Ohya T."/>
            <person name="Bhattarai S."/>
            <person name="Sasajima S."/>
            <person name="Aoto Y."/>
            <person name="Tuganbaev T."/>
            <person name="Yaginuma M."/>
            <person name="Ueda M."/>
            <person name="Okahashi N."/>
            <person name="Amafuji K."/>
            <person name="Kiridooshi Y."/>
            <person name="Sugita K."/>
            <person name="Strazar M."/>
            <person name="Skelly A."/>
            <person name="Suda W."/>
            <person name="Hattori M."/>
            <person name="Nakamoto N."/>
            <person name="Caballero S."/>
            <person name="Norman J."/>
            <person name="Olle B."/>
            <person name="Tanoue T."/>
            <person name="Arita M."/>
            <person name="Bucci V."/>
            <person name="Atarashi K."/>
            <person name="Xavier R."/>
            <person name="Honda K."/>
        </authorList>
    </citation>
    <scope>NUCLEOTIDE SEQUENCE [LARGE SCALE GENOMIC DNA]</scope>
    <source>
        <strain evidence="4">f13</strain>
    </source>
</reference>
<organism evidence="3 4">
    <name type="scientific">Enterocloster alcoholdehydrogenati</name>
    <dbReference type="NCBI Taxonomy" id="2547410"/>
    <lineage>
        <taxon>Bacteria</taxon>
        <taxon>Bacillati</taxon>
        <taxon>Bacillota</taxon>
        <taxon>Clostridia</taxon>
        <taxon>Lachnospirales</taxon>
        <taxon>Lachnospiraceae</taxon>
        <taxon>Enterocloster</taxon>
    </lineage>
</organism>
<keyword evidence="4" id="KW-1185">Reference proteome</keyword>
<feature type="region of interest" description="Disordered" evidence="1">
    <location>
        <begin position="218"/>
        <end position="243"/>
    </location>
</feature>
<sequence>MKKRFITAAAMAAVTATVLLNGCTSPQTSSLVSSQTETESPATEQVQTEESTKAPETAAGETEAEAEDVVRTEAVYVKDSEFADEGKLVFHNDTLGDFICILSDFTVMPEELKDGETYVISHSMVMTMSLPGQLPQVYSIRTMDDPYQDSIGTVKAIDEDSVLFERADGSQFMVNKDSLGNTTVQEGDLCVVSHTQNMTRSMPGTYMEVNRVAVLPQPEEGTEAASPTESLTESTEMETIKAE</sequence>
<keyword evidence="2" id="KW-0732">Signal</keyword>
<protein>
    <recommendedName>
        <fullName evidence="5">Lipoprotein</fullName>
    </recommendedName>
</protein>
<feature type="chain" id="PRO_5047481752" description="Lipoprotein" evidence="2">
    <location>
        <begin position="22"/>
        <end position="243"/>
    </location>
</feature>
<dbReference type="RefSeq" id="WP_176254425.1">
    <property type="nucleotide sequence ID" value="NZ_BAABXL010000001.1"/>
</dbReference>
<feature type="signal peptide" evidence="2">
    <location>
        <begin position="1"/>
        <end position="21"/>
    </location>
</feature>
<evidence type="ECO:0000313" key="4">
    <source>
        <dbReference type="Proteomes" id="UP001600894"/>
    </source>
</evidence>
<accession>A0ABQ0B0M1</accession>
<feature type="compositionally biased region" description="Polar residues" evidence="1">
    <location>
        <begin position="27"/>
        <end position="49"/>
    </location>
</feature>
<evidence type="ECO:0000256" key="2">
    <source>
        <dbReference type="SAM" id="SignalP"/>
    </source>
</evidence>
<evidence type="ECO:0000313" key="3">
    <source>
        <dbReference type="EMBL" id="GAA6269830.1"/>
    </source>
</evidence>
<evidence type="ECO:0000256" key="1">
    <source>
        <dbReference type="SAM" id="MobiDB-lite"/>
    </source>
</evidence>
<dbReference type="Proteomes" id="UP001600894">
    <property type="component" value="Unassembled WGS sequence"/>
</dbReference>
<name>A0ABQ0B0M1_9FIRM</name>
<feature type="compositionally biased region" description="Low complexity" evidence="1">
    <location>
        <begin position="223"/>
        <end position="234"/>
    </location>
</feature>
<dbReference type="EMBL" id="BAABXL010000001">
    <property type="protein sequence ID" value="GAA6269830.1"/>
    <property type="molecule type" value="Genomic_DNA"/>
</dbReference>
<gene>
    <name evidence="3" type="ORF">F130042H8_28900</name>
</gene>
<proteinExistence type="predicted"/>
<feature type="region of interest" description="Disordered" evidence="1">
    <location>
        <begin position="27"/>
        <end position="68"/>
    </location>
</feature>
<comment type="caution">
    <text evidence="3">The sequence shown here is derived from an EMBL/GenBank/DDBJ whole genome shotgun (WGS) entry which is preliminary data.</text>
</comment>
<evidence type="ECO:0008006" key="5">
    <source>
        <dbReference type="Google" id="ProtNLM"/>
    </source>
</evidence>